<dbReference type="PANTHER" id="PTHR30288:SF0">
    <property type="entry name" value="FLAGELLAR HOOK-ASSOCIATED PROTEIN 2"/>
    <property type="match status" value="1"/>
</dbReference>
<evidence type="ECO:0000313" key="9">
    <source>
        <dbReference type="Proteomes" id="UP000006697"/>
    </source>
</evidence>
<dbReference type="GO" id="GO:0007155">
    <property type="term" value="P:cell adhesion"/>
    <property type="evidence" value="ECO:0007669"/>
    <property type="project" value="InterPro"/>
</dbReference>
<dbReference type="GO" id="GO:0005576">
    <property type="term" value="C:extracellular region"/>
    <property type="evidence" value="ECO:0007669"/>
    <property type="project" value="UniProtKB-SubCell"/>
</dbReference>
<comment type="similarity">
    <text evidence="1 5">Belongs to the FliD family.</text>
</comment>
<sequence length="662" mass="67926">MALTVGSAMDVNAIVEQLMVAEQKPLKLLATKEASHKSRLSAYSSLSSALSTFQGKLADLTNLSRFQKNTISTSEAGIATVTAGSTAKAGQYNIDVTQLAQAQSLSSAGQASANGSIGSGATTTITFQFGTIAGGTLTGGSYSGASFTSAAGKNSGSITIDGSNNSLQGIRDAINKADLGVTASIVSDGSDTPHRLVLTSTETGANSSLKITVDGDAALSSLLSQDPVGTQQLRENAAGKDALATIDGIEIKNPSNTLDKNIEGLNITLAKIGKTTVSLTRDTSSITSAVNAFVTAYNELHGTLKYQTSYNAETKTGGPLVGDATARTIQLGIQRMFSTQPEGLTGELKNLSQIGISFQKDGTLALDNAKLQTAVTKFPDDIGRLFATAAAPTDSLVKYASSTAATQAGKYEVLVTQLASQGKATGSVPATTTIQHNVNDQLNFTIDGISAFVTIPAGNYTAATLAAQLQSSINGISAFSKENVSVTVTENNGVLSVTSNRYGSASHVKIDGAGAADLFGNAPLLTDGVDVAGTFNGIAGIGSGQSLNGLIGSAAEGLKIDIMGGALGERGSIDFSRGYATNLQGLLGNYLGSSGMIAGRTDGINENIKQLNNQRTAINTRLIDIEARYRKQYSSLDVLLSNMGATSNYLTQQLAALSNLNG</sequence>
<dbReference type="AlphaFoldDB" id="A4G682"/>
<keyword evidence="5" id="KW-0964">Secreted</keyword>
<comment type="subunit">
    <text evidence="2 5">Homopentamer.</text>
</comment>
<evidence type="ECO:0000256" key="1">
    <source>
        <dbReference type="ARBA" id="ARBA00009764"/>
    </source>
</evidence>
<dbReference type="InterPro" id="IPR040026">
    <property type="entry name" value="FliD"/>
</dbReference>
<dbReference type="GO" id="GO:0009421">
    <property type="term" value="C:bacterial-type flagellum filament cap"/>
    <property type="evidence" value="ECO:0007669"/>
    <property type="project" value="InterPro"/>
</dbReference>
<gene>
    <name evidence="8" type="ordered locus">HEAR1868</name>
</gene>
<dbReference type="Pfam" id="PF07195">
    <property type="entry name" value="FliD_C"/>
    <property type="match status" value="2"/>
</dbReference>
<reference evidence="8 9" key="1">
    <citation type="journal article" date="2007" name="PLoS Genet.">
        <title>A tale of two oxidation states: bacterial colonization of arsenic-rich environments.</title>
        <authorList>
            <person name="Muller D."/>
            <person name="Medigue C."/>
            <person name="Koechler S."/>
            <person name="Barbe V."/>
            <person name="Barakat M."/>
            <person name="Talla E."/>
            <person name="Bonnefoy V."/>
            <person name="Krin E."/>
            <person name="Arsene-Ploetze F."/>
            <person name="Carapito C."/>
            <person name="Chandler M."/>
            <person name="Cournoyer B."/>
            <person name="Cruveiller S."/>
            <person name="Dossat C."/>
            <person name="Duval S."/>
            <person name="Heymann M."/>
            <person name="Leize E."/>
            <person name="Lieutaud A."/>
            <person name="Lievremont D."/>
            <person name="Makita Y."/>
            <person name="Mangenot S."/>
            <person name="Nitschke W."/>
            <person name="Ortet P."/>
            <person name="Perdrial N."/>
            <person name="Schoepp B."/>
            <person name="Siguier N."/>
            <person name="Simeonova D.D."/>
            <person name="Rouy Z."/>
            <person name="Segurens B."/>
            <person name="Turlin E."/>
            <person name="Vallenet D."/>
            <person name="Van Dorsselaer A."/>
            <person name="Weiss S."/>
            <person name="Weissenbach J."/>
            <person name="Lett M.C."/>
            <person name="Danchin A."/>
            <person name="Bertin P.N."/>
        </authorList>
    </citation>
    <scope>NUCLEOTIDE SEQUENCE [LARGE SCALE GENOMIC DNA]</scope>
    <source>
        <strain evidence="9">ULPAs1</strain>
    </source>
</reference>
<dbReference type="KEGG" id="har:HEAR1868"/>
<dbReference type="InterPro" id="IPR010809">
    <property type="entry name" value="FliD_C"/>
</dbReference>
<dbReference type="GO" id="GO:0009424">
    <property type="term" value="C:bacterial-type flagellum hook"/>
    <property type="evidence" value="ECO:0007669"/>
    <property type="project" value="UniProtKB-UniRule"/>
</dbReference>
<evidence type="ECO:0000313" key="8">
    <source>
        <dbReference type="EMBL" id="CAL62019.1"/>
    </source>
</evidence>
<dbReference type="PANTHER" id="PTHR30288">
    <property type="entry name" value="FLAGELLAR CAP/ASSEMBLY PROTEIN FLID"/>
    <property type="match status" value="1"/>
</dbReference>
<keyword evidence="8" id="KW-0969">Cilium</keyword>
<dbReference type="InterPro" id="IPR003481">
    <property type="entry name" value="FliD_N"/>
</dbReference>
<feature type="domain" description="Flagellar hook-associated protein 2 N-terminal" evidence="6">
    <location>
        <begin position="7"/>
        <end position="103"/>
    </location>
</feature>
<evidence type="ECO:0000259" key="6">
    <source>
        <dbReference type="Pfam" id="PF02465"/>
    </source>
</evidence>
<evidence type="ECO:0000256" key="3">
    <source>
        <dbReference type="ARBA" id="ARBA00023054"/>
    </source>
</evidence>
<keyword evidence="4 5" id="KW-0975">Bacterial flagellum</keyword>
<feature type="domain" description="Flagellar hook-associated protein 2 C-terminal" evidence="7">
    <location>
        <begin position="239"/>
        <end position="391"/>
    </location>
</feature>
<name>A4G682_HERAR</name>
<keyword evidence="3" id="KW-0175">Coiled coil</keyword>
<evidence type="ECO:0000256" key="5">
    <source>
        <dbReference type="RuleBase" id="RU362066"/>
    </source>
</evidence>
<keyword evidence="9" id="KW-1185">Reference proteome</keyword>
<organism evidence="8 9">
    <name type="scientific">Herminiimonas arsenicoxydans</name>
    <dbReference type="NCBI Taxonomy" id="204773"/>
    <lineage>
        <taxon>Bacteria</taxon>
        <taxon>Pseudomonadati</taxon>
        <taxon>Pseudomonadota</taxon>
        <taxon>Betaproteobacteria</taxon>
        <taxon>Burkholderiales</taxon>
        <taxon>Oxalobacteraceae</taxon>
        <taxon>Herminiimonas</taxon>
    </lineage>
</organism>
<dbReference type="eggNOG" id="COG1345">
    <property type="taxonomic scope" value="Bacteria"/>
</dbReference>
<protein>
    <recommendedName>
        <fullName evidence="5">Flagellar hook-associated protein 2</fullName>
        <shortName evidence="5">HAP2</shortName>
    </recommendedName>
    <alternativeName>
        <fullName evidence="5">Flagellar cap protein</fullName>
    </alternativeName>
</protein>
<evidence type="ECO:0000256" key="2">
    <source>
        <dbReference type="ARBA" id="ARBA00011255"/>
    </source>
</evidence>
<dbReference type="STRING" id="204773.HEAR1868"/>
<keyword evidence="8" id="KW-0282">Flagellum</keyword>
<feature type="domain" description="Flagellar hook-associated protein 2 C-terminal" evidence="7">
    <location>
        <begin position="493"/>
        <end position="643"/>
    </location>
</feature>
<dbReference type="HOGENOM" id="CLU_015182_6_0_4"/>
<dbReference type="Proteomes" id="UP000006697">
    <property type="component" value="Chromosome"/>
</dbReference>
<accession>A4G682</accession>
<dbReference type="EMBL" id="CU207211">
    <property type="protein sequence ID" value="CAL62019.1"/>
    <property type="molecule type" value="Genomic_DNA"/>
</dbReference>
<dbReference type="Pfam" id="PF02465">
    <property type="entry name" value="FliD_N"/>
    <property type="match status" value="1"/>
</dbReference>
<dbReference type="OrthoDB" id="9810816at2"/>
<comment type="subcellular location">
    <subcellularLocation>
        <location evidence="5">Secreted</location>
    </subcellularLocation>
    <subcellularLocation>
        <location evidence="5">Bacterial flagellum</location>
    </subcellularLocation>
</comment>
<proteinExistence type="inferred from homology"/>
<evidence type="ECO:0000256" key="4">
    <source>
        <dbReference type="ARBA" id="ARBA00023143"/>
    </source>
</evidence>
<comment type="function">
    <text evidence="5">Required for morphogenesis and for the elongation of the flagellar filament by facilitating polymerization of the flagellin monomers at the tip of growing filament. Forms a capping structure, which prevents flagellin subunits (transported through the central channel of the flagellum) from leaking out without polymerization at the distal end.</text>
</comment>
<keyword evidence="8" id="KW-0966">Cell projection</keyword>
<evidence type="ECO:0000259" key="7">
    <source>
        <dbReference type="Pfam" id="PF07195"/>
    </source>
</evidence>
<dbReference type="GO" id="GO:0071973">
    <property type="term" value="P:bacterial-type flagellum-dependent cell motility"/>
    <property type="evidence" value="ECO:0007669"/>
    <property type="project" value="TreeGrafter"/>
</dbReference>